<protein>
    <submittedName>
        <fullName evidence="2">Ricin-type beta-trefoil lectin domain protein</fullName>
    </submittedName>
</protein>
<dbReference type="InterPro" id="IPR035992">
    <property type="entry name" value="Ricin_B-like_lectins"/>
</dbReference>
<reference evidence="2 3" key="1">
    <citation type="submission" date="2021-08" db="EMBL/GenBank/DDBJ databases">
        <title>Genomic Architecture of Streptomyces flavotricini NGL1 and Streptomyces erythrochromogenes HMS4 With Differential Plant Beneficial attributes and laccase production capabilities.</title>
        <authorList>
            <person name="Salwan R."/>
            <person name="Kaur R."/>
            <person name="Sharma V."/>
        </authorList>
    </citation>
    <scope>NUCLEOTIDE SEQUENCE [LARGE SCALE GENOMIC DNA]</scope>
    <source>
        <strain evidence="2 3">NGL1</strain>
    </source>
</reference>
<dbReference type="Gene3D" id="2.80.10.50">
    <property type="match status" value="2"/>
</dbReference>
<evidence type="ECO:0000313" key="2">
    <source>
        <dbReference type="EMBL" id="MCC0094796.1"/>
    </source>
</evidence>
<dbReference type="EMBL" id="JAINUL010000001">
    <property type="protein sequence ID" value="MCC0094796.1"/>
    <property type="molecule type" value="Genomic_DNA"/>
</dbReference>
<dbReference type="Proteomes" id="UP001520654">
    <property type="component" value="Unassembled WGS sequence"/>
</dbReference>
<evidence type="ECO:0000259" key="1">
    <source>
        <dbReference type="SMART" id="SM00458"/>
    </source>
</evidence>
<dbReference type="InterPro" id="IPR000772">
    <property type="entry name" value="Ricin_B_lectin"/>
</dbReference>
<proteinExistence type="predicted"/>
<sequence>MDNDNGRTTDGNRIQAWDCNMINGGEAQKFEIRADGTIRVAGKCIDAAYAGTTNGTLLWLYPCNGSYGQQFLPHADGTIYHPTSGRCLDADNMNTGTQLYLWDCNATNPQRWTIPTLSTAPLPVPLW</sequence>
<evidence type="ECO:0000313" key="3">
    <source>
        <dbReference type="Proteomes" id="UP001520654"/>
    </source>
</evidence>
<name>A0ABS8E0X5_9ACTN</name>
<dbReference type="PROSITE" id="PS50231">
    <property type="entry name" value="RICIN_B_LECTIN"/>
    <property type="match status" value="1"/>
</dbReference>
<accession>A0ABS8E0X5</accession>
<dbReference type="SUPFAM" id="SSF50370">
    <property type="entry name" value="Ricin B-like lectins"/>
    <property type="match status" value="1"/>
</dbReference>
<feature type="domain" description="Ricin B lectin" evidence="1">
    <location>
        <begin position="3"/>
        <end position="115"/>
    </location>
</feature>
<dbReference type="SMART" id="SM00458">
    <property type="entry name" value="RICIN"/>
    <property type="match status" value="1"/>
</dbReference>
<comment type="caution">
    <text evidence="2">The sequence shown here is derived from an EMBL/GenBank/DDBJ whole genome shotgun (WGS) entry which is preliminary data.</text>
</comment>
<organism evidence="2 3">
    <name type="scientific">Streptomyces flavotricini</name>
    <dbReference type="NCBI Taxonomy" id="66888"/>
    <lineage>
        <taxon>Bacteria</taxon>
        <taxon>Bacillati</taxon>
        <taxon>Actinomycetota</taxon>
        <taxon>Actinomycetes</taxon>
        <taxon>Kitasatosporales</taxon>
        <taxon>Streptomycetaceae</taxon>
        <taxon>Streptomyces</taxon>
    </lineage>
</organism>
<gene>
    <name evidence="2" type="ORF">K7B10_08360</name>
</gene>
<dbReference type="CDD" id="cd23451">
    <property type="entry name" value="beta-trefoil_Ricin_laminarinase"/>
    <property type="match status" value="1"/>
</dbReference>
<keyword evidence="3" id="KW-1185">Reference proteome</keyword>
<dbReference type="Pfam" id="PF00652">
    <property type="entry name" value="Ricin_B_lectin"/>
    <property type="match status" value="1"/>
</dbReference>